<evidence type="ECO:0000256" key="1">
    <source>
        <dbReference type="SAM" id="Phobius"/>
    </source>
</evidence>
<keyword evidence="4" id="KW-1185">Reference proteome</keyword>
<evidence type="ECO:0000313" key="4">
    <source>
        <dbReference type="Proteomes" id="UP000024001"/>
    </source>
</evidence>
<sequence>MTDAVKDAAKSVRRSPIARMLARGGYAANGVVHLLFGVVVIVISLGGRGESDQAGVFKSILAAPLGLALVWLLGLLLAALGLFQALRAFAAKGSDGAAWGRRMSAAGQSVVYLALSAIALTVALGARPDGDRSAQAVARDLLGTPGGVFVVAAAGLGLAIGGLVFASIGVRRSFDKQVRIPRGRMGVAVTVTGILGYLGKGMSVAIVGVLLTVAAVKQEAAAAGGFDAAIAALLEQMFGPFLVFLIGFGLVVYAAFSFLRTRYAKL</sequence>
<proteinExistence type="predicted"/>
<dbReference type="AlphaFoldDB" id="A0A031FR07"/>
<evidence type="ECO:0000313" key="3">
    <source>
        <dbReference type="EMBL" id="EZP26707.1"/>
    </source>
</evidence>
<feature type="transmembrane region" description="Helical" evidence="1">
    <location>
        <begin position="65"/>
        <end position="89"/>
    </location>
</feature>
<accession>A0A031FR07</accession>
<dbReference type="KEGG" id="moo:BWL13_02058"/>
<evidence type="ECO:0000259" key="2">
    <source>
        <dbReference type="Pfam" id="PF06724"/>
    </source>
</evidence>
<dbReference type="PATRIC" id="fig|273677.3.peg.1891"/>
<dbReference type="InterPro" id="IPR009597">
    <property type="entry name" value="DUF1206"/>
</dbReference>
<feature type="transmembrane region" description="Helical" evidence="1">
    <location>
        <begin position="21"/>
        <end position="45"/>
    </location>
</feature>
<reference evidence="3 4" key="1">
    <citation type="submission" date="2014-03" db="EMBL/GenBank/DDBJ databases">
        <title>Draft Genome Sequences of 13 Willow Endophytes.</title>
        <authorList>
            <person name="Gan H.Y."/>
            <person name="Gan H.M."/>
            <person name="Savka M.A."/>
            <person name="Hudson A.O."/>
        </authorList>
    </citation>
    <scope>NUCLEOTIDE SEQUENCE [LARGE SCALE GENOMIC DNA]</scope>
    <source>
        <strain evidence="3 4">RIT293</strain>
    </source>
</reference>
<protein>
    <submittedName>
        <fullName evidence="3">Putative integral membrane protein</fullName>
    </submittedName>
</protein>
<keyword evidence="1" id="KW-0472">Membrane</keyword>
<feature type="transmembrane region" description="Helical" evidence="1">
    <location>
        <begin position="146"/>
        <end position="166"/>
    </location>
</feature>
<feature type="domain" description="DUF1206" evidence="2">
    <location>
        <begin position="105"/>
        <end position="170"/>
    </location>
</feature>
<dbReference type="OrthoDB" id="4989054at2"/>
<dbReference type="Proteomes" id="UP000024001">
    <property type="component" value="Unassembled WGS sequence"/>
</dbReference>
<feature type="domain" description="DUF1206" evidence="2">
    <location>
        <begin position="25"/>
        <end position="89"/>
    </location>
</feature>
<comment type="caution">
    <text evidence="3">The sequence shown here is derived from an EMBL/GenBank/DDBJ whole genome shotgun (WGS) entry which is preliminary data.</text>
</comment>
<keyword evidence="1" id="KW-0812">Transmembrane</keyword>
<feature type="transmembrane region" description="Helical" evidence="1">
    <location>
        <begin position="236"/>
        <end position="259"/>
    </location>
</feature>
<gene>
    <name evidence="3" type="ORF">BW34_01907</name>
</gene>
<dbReference type="GeneID" id="91432426"/>
<dbReference type="Pfam" id="PF06724">
    <property type="entry name" value="DUF1206"/>
    <property type="match status" value="3"/>
</dbReference>
<feature type="transmembrane region" description="Helical" evidence="1">
    <location>
        <begin position="110"/>
        <end position="126"/>
    </location>
</feature>
<dbReference type="RefSeq" id="WP_036311818.1">
    <property type="nucleotide sequence ID" value="NZ_CP031421.1"/>
</dbReference>
<name>A0A031FR07_9MICO</name>
<feature type="domain" description="DUF1206" evidence="2">
    <location>
        <begin position="195"/>
        <end position="263"/>
    </location>
</feature>
<organism evidence="3 4">
    <name type="scientific">Microbacterium oleivorans</name>
    <dbReference type="NCBI Taxonomy" id="273677"/>
    <lineage>
        <taxon>Bacteria</taxon>
        <taxon>Bacillati</taxon>
        <taxon>Actinomycetota</taxon>
        <taxon>Actinomycetes</taxon>
        <taxon>Micrococcales</taxon>
        <taxon>Microbacteriaceae</taxon>
        <taxon>Microbacterium</taxon>
    </lineage>
</organism>
<dbReference type="eggNOG" id="ENOG502Z854">
    <property type="taxonomic scope" value="Bacteria"/>
</dbReference>
<feature type="transmembrane region" description="Helical" evidence="1">
    <location>
        <begin position="187"/>
        <end position="216"/>
    </location>
</feature>
<dbReference type="EMBL" id="JFYO01000006">
    <property type="protein sequence ID" value="EZP26707.1"/>
    <property type="molecule type" value="Genomic_DNA"/>
</dbReference>
<keyword evidence="1" id="KW-1133">Transmembrane helix</keyword>